<feature type="transmembrane region" description="Helical" evidence="2">
    <location>
        <begin position="6"/>
        <end position="26"/>
    </location>
</feature>
<accession>A0A7C4CDC5</accession>
<evidence type="ECO:0008006" key="4">
    <source>
        <dbReference type="Google" id="ProtNLM"/>
    </source>
</evidence>
<keyword evidence="2" id="KW-1133">Transmembrane helix</keyword>
<feature type="region of interest" description="Disordered" evidence="1">
    <location>
        <begin position="142"/>
        <end position="161"/>
    </location>
</feature>
<reference evidence="3" key="1">
    <citation type="journal article" date="2020" name="mSystems">
        <title>Genome- and Community-Level Interaction Insights into Carbon Utilization and Element Cycling Functions of Hydrothermarchaeota in Hydrothermal Sediment.</title>
        <authorList>
            <person name="Zhou Z."/>
            <person name="Liu Y."/>
            <person name="Xu W."/>
            <person name="Pan J."/>
            <person name="Luo Z.H."/>
            <person name="Li M."/>
        </authorList>
    </citation>
    <scope>NUCLEOTIDE SEQUENCE [LARGE SCALE GENOMIC DNA]</scope>
    <source>
        <strain evidence="3">SpSt-488</strain>
    </source>
</reference>
<dbReference type="Gene3D" id="1.20.120.1490">
    <property type="match status" value="1"/>
</dbReference>
<comment type="caution">
    <text evidence="3">The sequence shown here is derived from an EMBL/GenBank/DDBJ whole genome shotgun (WGS) entry which is preliminary data.</text>
</comment>
<protein>
    <recommendedName>
        <fullName evidence="4">Periplasmic heavy metal sensor</fullName>
    </recommendedName>
</protein>
<dbReference type="AlphaFoldDB" id="A0A7C4CDC5"/>
<feature type="compositionally biased region" description="Acidic residues" evidence="1">
    <location>
        <begin position="151"/>
        <end position="161"/>
    </location>
</feature>
<evidence type="ECO:0000313" key="3">
    <source>
        <dbReference type="EMBL" id="HGK29027.1"/>
    </source>
</evidence>
<keyword evidence="2" id="KW-0472">Membrane</keyword>
<evidence type="ECO:0000256" key="1">
    <source>
        <dbReference type="SAM" id="MobiDB-lite"/>
    </source>
</evidence>
<evidence type="ECO:0000256" key="2">
    <source>
        <dbReference type="SAM" id="Phobius"/>
    </source>
</evidence>
<sequence>MQSRWLVVVVVASLALNVAVVGTYLFERSRLRPPGPPLPGMRPALVRELRELRREFEPRMDTLRERARLAREGLMELALQAKPDMARADSLLAEISRSETAMNRLAFEHARRVGNRLPEGGRAAFLRRLRERQLRPCGMMIRRGLRRPPPPDDDFDEKINP</sequence>
<dbReference type="EMBL" id="DSUT01000186">
    <property type="protein sequence ID" value="HGK29027.1"/>
    <property type="molecule type" value="Genomic_DNA"/>
</dbReference>
<keyword evidence="2" id="KW-0812">Transmembrane</keyword>
<proteinExistence type="predicted"/>
<name>A0A7C4CDC5_UNCW3</name>
<gene>
    <name evidence="3" type="ORF">ENS41_08810</name>
</gene>
<organism evidence="3">
    <name type="scientific">candidate division WOR-3 bacterium</name>
    <dbReference type="NCBI Taxonomy" id="2052148"/>
    <lineage>
        <taxon>Bacteria</taxon>
        <taxon>Bacteria division WOR-3</taxon>
    </lineage>
</organism>